<proteinExistence type="predicted"/>
<protein>
    <submittedName>
        <fullName evidence="2">STAS domain-containing protein</fullName>
    </submittedName>
</protein>
<dbReference type="Gene3D" id="3.30.750.24">
    <property type="entry name" value="STAS domain"/>
    <property type="match status" value="1"/>
</dbReference>
<name>A0A8J6UJ52_9GAMM</name>
<dbReference type="AlphaFoldDB" id="A0A8J6UJ52"/>
<reference evidence="2" key="1">
    <citation type="submission" date="2020-09" db="EMBL/GenBank/DDBJ databases">
        <title>A novel bacterium of genus Neiella, isolated from South China Sea.</title>
        <authorList>
            <person name="Huang H."/>
            <person name="Mo K."/>
            <person name="Hu Y."/>
        </authorList>
    </citation>
    <scope>NUCLEOTIDE SEQUENCE</scope>
    <source>
        <strain evidence="2">HB171785</strain>
    </source>
</reference>
<dbReference type="PANTHER" id="PTHR35849:SF1">
    <property type="entry name" value="INTERMEMBRANE PHOSPHOLIPID TRANSPORT SYSTEM BINDING PROTEIN MLAB"/>
    <property type="match status" value="1"/>
</dbReference>
<organism evidence="2 3">
    <name type="scientific">Neiella litorisoli</name>
    <dbReference type="NCBI Taxonomy" id="2771431"/>
    <lineage>
        <taxon>Bacteria</taxon>
        <taxon>Pseudomonadati</taxon>
        <taxon>Pseudomonadota</taxon>
        <taxon>Gammaproteobacteria</taxon>
        <taxon>Alteromonadales</taxon>
        <taxon>Echinimonadaceae</taxon>
        <taxon>Neiella</taxon>
    </lineage>
</organism>
<dbReference type="PANTHER" id="PTHR35849">
    <property type="entry name" value="BLR2341 PROTEIN"/>
    <property type="match status" value="1"/>
</dbReference>
<dbReference type="InterPro" id="IPR002645">
    <property type="entry name" value="STAS_dom"/>
</dbReference>
<evidence type="ECO:0000259" key="1">
    <source>
        <dbReference type="PROSITE" id="PS50801"/>
    </source>
</evidence>
<dbReference type="PROSITE" id="PS50801">
    <property type="entry name" value="STAS"/>
    <property type="match status" value="1"/>
</dbReference>
<gene>
    <name evidence="2" type="ORF">IC617_10700</name>
</gene>
<dbReference type="Proteomes" id="UP000638014">
    <property type="component" value="Unassembled WGS sequence"/>
</dbReference>
<feature type="domain" description="STAS" evidence="1">
    <location>
        <begin position="1"/>
        <end position="105"/>
    </location>
</feature>
<dbReference type="SUPFAM" id="SSF52091">
    <property type="entry name" value="SpoIIaa-like"/>
    <property type="match status" value="1"/>
</dbReference>
<dbReference type="Pfam" id="PF13466">
    <property type="entry name" value="STAS_2"/>
    <property type="match status" value="1"/>
</dbReference>
<sequence>MTELTKQGNRWQLAGAFDRFSLMSIWPQLKALPTGADVTLDLEKLGRVDSAGLAGLVQLRIKAEQQQVALSFENVPPQLCHMAHLFHVDVLLALPDLNTSKIENN</sequence>
<dbReference type="InterPro" id="IPR052746">
    <property type="entry name" value="MlaB_ABC_Transporter"/>
</dbReference>
<dbReference type="RefSeq" id="WP_191144994.1">
    <property type="nucleotide sequence ID" value="NZ_JACXAF010000013.1"/>
</dbReference>
<comment type="caution">
    <text evidence="2">The sequence shown here is derived from an EMBL/GenBank/DDBJ whole genome shotgun (WGS) entry which is preliminary data.</text>
</comment>
<evidence type="ECO:0000313" key="3">
    <source>
        <dbReference type="Proteomes" id="UP000638014"/>
    </source>
</evidence>
<keyword evidence="3" id="KW-1185">Reference proteome</keyword>
<evidence type="ECO:0000313" key="2">
    <source>
        <dbReference type="EMBL" id="MBD1389898.1"/>
    </source>
</evidence>
<accession>A0A8J6UJ52</accession>
<dbReference type="InterPro" id="IPR058548">
    <property type="entry name" value="MlaB-like_STAS"/>
</dbReference>
<dbReference type="InterPro" id="IPR036513">
    <property type="entry name" value="STAS_dom_sf"/>
</dbReference>
<dbReference type="EMBL" id="JACXAF010000013">
    <property type="protein sequence ID" value="MBD1389898.1"/>
    <property type="molecule type" value="Genomic_DNA"/>
</dbReference>